<dbReference type="RefSeq" id="WP_302036632.1">
    <property type="nucleotide sequence ID" value="NZ_JAUKPO010000002.1"/>
</dbReference>
<reference evidence="2" key="1">
    <citation type="submission" date="2023-07" db="EMBL/GenBank/DDBJ databases">
        <title>The genome sequence of Rhodocytophaga aerolata KACC 12507.</title>
        <authorList>
            <person name="Zhang X."/>
        </authorList>
    </citation>
    <scope>NUCLEOTIDE SEQUENCE</scope>
    <source>
        <strain evidence="2">KACC 12507</strain>
    </source>
</reference>
<name>A0ABT8R1N9_9BACT</name>
<dbReference type="Proteomes" id="UP001168528">
    <property type="component" value="Unassembled WGS sequence"/>
</dbReference>
<dbReference type="EMBL" id="JAUKPO010000002">
    <property type="protein sequence ID" value="MDO1445834.1"/>
    <property type="molecule type" value="Genomic_DNA"/>
</dbReference>
<evidence type="ECO:0000313" key="2">
    <source>
        <dbReference type="EMBL" id="MDO1445834.1"/>
    </source>
</evidence>
<accession>A0ABT8R1N9</accession>
<keyword evidence="1" id="KW-0732">Signal</keyword>
<evidence type="ECO:0008006" key="4">
    <source>
        <dbReference type="Google" id="ProtNLM"/>
    </source>
</evidence>
<evidence type="ECO:0000256" key="1">
    <source>
        <dbReference type="SAM" id="SignalP"/>
    </source>
</evidence>
<evidence type="ECO:0000313" key="3">
    <source>
        <dbReference type="Proteomes" id="UP001168528"/>
    </source>
</evidence>
<comment type="caution">
    <text evidence="2">The sequence shown here is derived from an EMBL/GenBank/DDBJ whole genome shotgun (WGS) entry which is preliminary data.</text>
</comment>
<sequence length="238" mass="27347">MMIKKIVILSFIVLLAISPGVAQQTRNEAFIGSQFPLQFTAGYQYQLHPLVSVRVQAGAMIHPLDKIFLYSMEQSGLNKNLSRIIKESFDVGYLGTAGVNVHYRKFYLGIYAQYGHLRGQGRLTDALYTYYRKDLPPIPPEFEPLLQGLQLKWQSNIWNAGILVGRKFVLPNSRFAIHTEVGFTRTFSAINSFSSSNTFLDQTSLADQIYTRLDQEFKEAFRKYGYYPSINLYLFYTF</sequence>
<gene>
    <name evidence="2" type="ORF">Q0590_06205</name>
</gene>
<feature type="signal peptide" evidence="1">
    <location>
        <begin position="1"/>
        <end position="22"/>
    </location>
</feature>
<organism evidence="2 3">
    <name type="scientific">Rhodocytophaga aerolata</name>
    <dbReference type="NCBI Taxonomy" id="455078"/>
    <lineage>
        <taxon>Bacteria</taxon>
        <taxon>Pseudomonadati</taxon>
        <taxon>Bacteroidota</taxon>
        <taxon>Cytophagia</taxon>
        <taxon>Cytophagales</taxon>
        <taxon>Rhodocytophagaceae</taxon>
        <taxon>Rhodocytophaga</taxon>
    </lineage>
</organism>
<keyword evidence="3" id="KW-1185">Reference proteome</keyword>
<proteinExistence type="predicted"/>
<feature type="chain" id="PRO_5046666030" description="DUF3575 domain-containing protein" evidence="1">
    <location>
        <begin position="23"/>
        <end position="238"/>
    </location>
</feature>
<protein>
    <recommendedName>
        <fullName evidence="4">DUF3575 domain-containing protein</fullName>
    </recommendedName>
</protein>